<organism evidence="2 3">
    <name type="scientific">Ophiostoma piceae (strain UAMH 11346)</name>
    <name type="common">Sap stain fungus</name>
    <dbReference type="NCBI Taxonomy" id="1262450"/>
    <lineage>
        <taxon>Eukaryota</taxon>
        <taxon>Fungi</taxon>
        <taxon>Dikarya</taxon>
        <taxon>Ascomycota</taxon>
        <taxon>Pezizomycotina</taxon>
        <taxon>Sordariomycetes</taxon>
        <taxon>Sordariomycetidae</taxon>
        <taxon>Ophiostomatales</taxon>
        <taxon>Ophiostomataceae</taxon>
        <taxon>Ophiostoma</taxon>
    </lineage>
</organism>
<sequence>MDIMSDDSSKSFHTAKEGSPPPGKKRKAAIHADPDAHNGQDAPTGLRSSQRRVQRLPYELRDHIRVFLEERMYGEAVQLLTSLLAAGGSNQRYGARASTVSPLWIPPPSHLAVLATLAVHPAYTSRPQEGNDVRVAGHALQYLRHILAVAGPVQADMASAFQFRDPQGRPVGRARLAKRTNGGTTLSRRSSGRNSGRNSGKSSARNSLGVGLGGNGNSNSNASAVGSTDASAAGSRSQSVRPRRRLFAQSARSSLNGGVSSDYVDSGSISFDDNGDDLVKAVHAAADKMAVDAYQGKHNNDDDARGNDSLAEEDDEAVGGRMATKDSVWVRGQDFWHVVAWIMACSVNEPARWRCWQPWLALVVDVLEDDFAERLEAAHSGSAGSVDNDILYDSLLFQYLDSGNGNSNNTQLRRIAQAILSDGTQPASLVREVFDKETVSAGPQSAAAQAAKPARALDLDNDKFGDYSDDDESAPPTPDSSRSMSPTPFSRGGGKPQKQKQPRKDPSASSDGLDQNEGFLESLPLRQRLLYLVMLGSVYLPSDFASSDSVYRTVTEVLREADIFVFSSFVAAPLPAMPAGLAAVSASVLSTSPDATQVPKPDGIFAGLVRHILFTYLPTTAPKPFLIDSEACESTTLSVTFVSARILERCFLPFAANTAMLGANVRMALSLESLFRLAWGSDTSAGDAQYIWTPALQAAAEAGVKAREARVQPTGRNKHAATEIEALGKDMLQRSGRRLLAMVHLAKMDAEA</sequence>
<dbReference type="STRING" id="1262450.S3DB77"/>
<gene>
    <name evidence="2" type="ORF">F503_05890</name>
</gene>
<feature type="compositionally biased region" description="Basic and acidic residues" evidence="1">
    <location>
        <begin position="7"/>
        <end position="16"/>
    </location>
</feature>
<feature type="compositionally biased region" description="Low complexity" evidence="1">
    <location>
        <begin position="217"/>
        <end position="227"/>
    </location>
</feature>
<keyword evidence="3" id="KW-1185">Reference proteome</keyword>
<dbReference type="VEuPathDB" id="FungiDB:F503_05890"/>
<dbReference type="OrthoDB" id="5411773at2759"/>
<evidence type="ECO:0000313" key="3">
    <source>
        <dbReference type="Proteomes" id="UP000016923"/>
    </source>
</evidence>
<feature type="region of interest" description="Disordered" evidence="1">
    <location>
        <begin position="295"/>
        <end position="319"/>
    </location>
</feature>
<name>S3DB77_OPHP1</name>
<proteinExistence type="predicted"/>
<feature type="compositionally biased region" description="Polar residues" evidence="1">
    <location>
        <begin position="228"/>
        <end position="240"/>
    </location>
</feature>
<dbReference type="Proteomes" id="UP000016923">
    <property type="component" value="Unassembled WGS sequence"/>
</dbReference>
<dbReference type="HOGENOM" id="CLU_014331_0_0_1"/>
<dbReference type="AlphaFoldDB" id="S3DB77"/>
<dbReference type="EMBL" id="KE148146">
    <property type="protein sequence ID" value="EPE10795.1"/>
    <property type="molecule type" value="Genomic_DNA"/>
</dbReference>
<dbReference type="eggNOG" id="ENOG502S1YP">
    <property type="taxonomic scope" value="Eukaryota"/>
</dbReference>
<accession>S3DB77</accession>
<evidence type="ECO:0000313" key="2">
    <source>
        <dbReference type="EMBL" id="EPE10795.1"/>
    </source>
</evidence>
<feature type="compositionally biased region" description="Low complexity" evidence="1">
    <location>
        <begin position="179"/>
        <end position="209"/>
    </location>
</feature>
<feature type="region of interest" description="Disordered" evidence="1">
    <location>
        <begin position="164"/>
        <end position="244"/>
    </location>
</feature>
<feature type="compositionally biased region" description="Polar residues" evidence="1">
    <location>
        <begin position="479"/>
        <end position="488"/>
    </location>
</feature>
<feature type="region of interest" description="Disordered" evidence="1">
    <location>
        <begin position="460"/>
        <end position="516"/>
    </location>
</feature>
<evidence type="ECO:0000256" key="1">
    <source>
        <dbReference type="SAM" id="MobiDB-lite"/>
    </source>
</evidence>
<protein>
    <submittedName>
        <fullName evidence="2">Major facilitator superfamily transporter</fullName>
    </submittedName>
</protein>
<dbReference type="OMA" id="ENEYLPF"/>
<feature type="region of interest" description="Disordered" evidence="1">
    <location>
        <begin position="1"/>
        <end position="53"/>
    </location>
</feature>
<reference evidence="2 3" key="1">
    <citation type="journal article" date="2013" name="BMC Genomics">
        <title>The genome and transcriptome of the pine saprophyte Ophiostoma piceae, and a comparison with the bark beetle-associated pine pathogen Grosmannia clavigera.</title>
        <authorList>
            <person name="Haridas S."/>
            <person name="Wang Y."/>
            <person name="Lim L."/>
            <person name="Massoumi Alamouti S."/>
            <person name="Jackman S."/>
            <person name="Docking R."/>
            <person name="Robertson G."/>
            <person name="Birol I."/>
            <person name="Bohlmann J."/>
            <person name="Breuil C."/>
        </authorList>
    </citation>
    <scope>NUCLEOTIDE SEQUENCE [LARGE SCALE GENOMIC DNA]</scope>
    <source>
        <strain evidence="2 3">UAMH 11346</strain>
    </source>
</reference>